<keyword evidence="2" id="KW-1185">Reference proteome</keyword>
<dbReference type="AlphaFoldDB" id="A0A238YFU6"/>
<proteinExistence type="predicted"/>
<reference evidence="2" key="1">
    <citation type="submission" date="2017-06" db="EMBL/GenBank/DDBJ databases">
        <authorList>
            <person name="Varghese N."/>
            <person name="Submissions S."/>
        </authorList>
    </citation>
    <scope>NUCLEOTIDE SEQUENCE [LARGE SCALE GENOMIC DNA]</scope>
    <source>
        <strain evidence="2">DSM 15668</strain>
    </source>
</reference>
<gene>
    <name evidence="1" type="ORF">SAMN06265340_103118</name>
</gene>
<sequence length="261" mass="30664">MGNRFSCYVDVERFLGEPVKELAQFLCCFRRGKRFESIIAVANLLKNVNHLKDFYEFESSKETLLKQLPLDTEEKKILWKLLVKFFLKQAENSAGKEIPQDDVIAIRKGRLFEEIIYLLGPAKKWKVDLVCMHCQPMINGKKIEIRCDKNSLTGKNIDVVFWGKDYVEGYECKSNLAFFFELGKRNDKRGRKIRDKVRYLNLLAKTLKQHFKEVEITLASFAPGNFTKYIPDIKRWILKCDGEEKIYFKIKTIVDILEEID</sequence>
<name>A0A238YFU6_9BACT</name>
<dbReference type="Proteomes" id="UP000198405">
    <property type="component" value="Unassembled WGS sequence"/>
</dbReference>
<accession>A0A238YFU6</accession>
<dbReference type="EMBL" id="FZOB01000003">
    <property type="protein sequence ID" value="SNR70007.1"/>
    <property type="molecule type" value="Genomic_DNA"/>
</dbReference>
<protein>
    <submittedName>
        <fullName evidence="1">Uncharacterized protein</fullName>
    </submittedName>
</protein>
<dbReference type="OrthoDB" id="11288at2"/>
<organism evidence="1 2">
    <name type="scientific">Desulfurobacterium atlanticum</name>
    <dbReference type="NCBI Taxonomy" id="240169"/>
    <lineage>
        <taxon>Bacteria</taxon>
        <taxon>Pseudomonadati</taxon>
        <taxon>Aquificota</taxon>
        <taxon>Aquificia</taxon>
        <taxon>Desulfurobacteriales</taxon>
        <taxon>Desulfurobacteriaceae</taxon>
        <taxon>Desulfurobacterium</taxon>
    </lineage>
</organism>
<dbReference type="RefSeq" id="WP_089322665.1">
    <property type="nucleotide sequence ID" value="NZ_FZOB01000003.1"/>
</dbReference>
<evidence type="ECO:0000313" key="2">
    <source>
        <dbReference type="Proteomes" id="UP000198405"/>
    </source>
</evidence>
<evidence type="ECO:0000313" key="1">
    <source>
        <dbReference type="EMBL" id="SNR70007.1"/>
    </source>
</evidence>